<keyword evidence="3" id="KW-1185">Reference proteome</keyword>
<dbReference type="Gene3D" id="3.15.10.50">
    <property type="match status" value="1"/>
</dbReference>
<gene>
    <name evidence="2" type="primary">AVEN_218668_1</name>
    <name evidence="2" type="ORF">NPIL_311911</name>
</gene>
<reference evidence="2" key="1">
    <citation type="submission" date="2020-08" db="EMBL/GenBank/DDBJ databases">
        <title>Multicomponent nature underlies the extraordinary mechanical properties of spider dragline silk.</title>
        <authorList>
            <person name="Kono N."/>
            <person name="Nakamura H."/>
            <person name="Mori M."/>
            <person name="Yoshida Y."/>
            <person name="Ohtoshi R."/>
            <person name="Malay A.D."/>
            <person name="Moran D.A.P."/>
            <person name="Tomita M."/>
            <person name="Numata K."/>
            <person name="Arakawa K."/>
        </authorList>
    </citation>
    <scope>NUCLEOTIDE SEQUENCE</scope>
</reference>
<dbReference type="Proteomes" id="UP000887013">
    <property type="component" value="Unassembled WGS sequence"/>
</dbReference>
<proteinExistence type="predicted"/>
<dbReference type="AlphaFoldDB" id="A0A8X6NQH9"/>
<name>A0A8X6NQH9_NEPPI</name>
<evidence type="ECO:0000256" key="1">
    <source>
        <dbReference type="SAM" id="SignalP"/>
    </source>
</evidence>
<feature type="chain" id="PRO_5036500599" evidence="1">
    <location>
        <begin position="18"/>
        <end position="218"/>
    </location>
</feature>
<sequence>MLIFLLTAAIVLDGVFSNSIADQYLDNILHEPLQKEIKAMKLDPAPLPDFGIPFKYEFGFIPISGRVDFINGIFNGLSRIRRLASCQGPDISLNNIKMECGLNFFGMDVVYDGKARIEQLPPIPFQVTGYVNETHVRSVISGVPASLKGQLKLFEITKFGDINVRLSNLGLFQYVYNAVEEQFRERIRQEMVTIIMTMFPIAFRQALTQARLPGLGML</sequence>
<keyword evidence="1" id="KW-0732">Signal</keyword>
<evidence type="ECO:0000313" key="3">
    <source>
        <dbReference type="Proteomes" id="UP000887013"/>
    </source>
</evidence>
<organism evidence="2 3">
    <name type="scientific">Nephila pilipes</name>
    <name type="common">Giant wood spider</name>
    <name type="synonym">Nephila maculata</name>
    <dbReference type="NCBI Taxonomy" id="299642"/>
    <lineage>
        <taxon>Eukaryota</taxon>
        <taxon>Metazoa</taxon>
        <taxon>Ecdysozoa</taxon>
        <taxon>Arthropoda</taxon>
        <taxon>Chelicerata</taxon>
        <taxon>Arachnida</taxon>
        <taxon>Araneae</taxon>
        <taxon>Araneomorphae</taxon>
        <taxon>Entelegynae</taxon>
        <taxon>Araneoidea</taxon>
        <taxon>Nephilidae</taxon>
        <taxon>Nephila</taxon>
    </lineage>
</organism>
<dbReference type="OrthoDB" id="6412253at2759"/>
<dbReference type="Pfam" id="PF16984">
    <property type="entry name" value="Grp7_allergen"/>
    <property type="match status" value="1"/>
</dbReference>
<dbReference type="EMBL" id="BMAW01060662">
    <property type="protein sequence ID" value="GFT27296.1"/>
    <property type="molecule type" value="Genomic_DNA"/>
</dbReference>
<dbReference type="InterPro" id="IPR020234">
    <property type="entry name" value="Mite_allergen_group-7"/>
</dbReference>
<feature type="signal peptide" evidence="1">
    <location>
        <begin position="1"/>
        <end position="17"/>
    </location>
</feature>
<accession>A0A8X6NQH9</accession>
<comment type="caution">
    <text evidence="2">The sequence shown here is derived from an EMBL/GenBank/DDBJ whole genome shotgun (WGS) entry which is preliminary data.</text>
</comment>
<dbReference type="InterPro" id="IPR038602">
    <property type="entry name" value="Mite_allergen_7_sf"/>
</dbReference>
<evidence type="ECO:0000313" key="2">
    <source>
        <dbReference type="EMBL" id="GFT27296.1"/>
    </source>
</evidence>
<protein>
    <submittedName>
        <fullName evidence="2">Uncharacterized protein</fullName>
    </submittedName>
</protein>